<dbReference type="GO" id="GO:0009234">
    <property type="term" value="P:menaquinone biosynthetic process"/>
    <property type="evidence" value="ECO:0007669"/>
    <property type="project" value="UniProtKB-UniRule"/>
</dbReference>
<dbReference type="NCBIfam" id="TIGR00173">
    <property type="entry name" value="menD"/>
    <property type="match status" value="1"/>
</dbReference>
<dbReference type="eggNOG" id="COG1165">
    <property type="taxonomic scope" value="Bacteria"/>
</dbReference>
<dbReference type="Pfam" id="PF02776">
    <property type="entry name" value="TPP_enzyme_N"/>
    <property type="match status" value="1"/>
</dbReference>
<dbReference type="UniPathway" id="UPA01057">
    <property type="reaction ID" value="UER00164"/>
</dbReference>
<dbReference type="InterPro" id="IPR032264">
    <property type="entry name" value="MenD_middle"/>
</dbReference>
<dbReference type="GO" id="GO:0070204">
    <property type="term" value="F:2-succinyl-5-enolpyruvyl-6-hydroxy-3-cyclohexene-1-carboxylic-acid synthase activity"/>
    <property type="evidence" value="ECO:0007669"/>
    <property type="project" value="UniProtKB-UniRule"/>
</dbReference>
<organism evidence="10 11">
    <name type="scientific">Imtechella halotolerans K1</name>
    <dbReference type="NCBI Taxonomy" id="946077"/>
    <lineage>
        <taxon>Bacteria</taxon>
        <taxon>Pseudomonadati</taxon>
        <taxon>Bacteroidota</taxon>
        <taxon>Flavobacteriia</taxon>
        <taxon>Flavobacteriales</taxon>
        <taxon>Flavobacteriaceae</taxon>
        <taxon>Imtechella</taxon>
    </lineage>
</organism>
<accession>I0WE46</accession>
<name>I0WE46_9FLAO</name>
<dbReference type="Proteomes" id="UP000005938">
    <property type="component" value="Unassembled WGS sequence"/>
</dbReference>
<dbReference type="GO" id="GO:0030145">
    <property type="term" value="F:manganese ion binding"/>
    <property type="evidence" value="ECO:0007669"/>
    <property type="project" value="UniProtKB-UniRule"/>
</dbReference>
<dbReference type="UniPathway" id="UPA00079"/>
<dbReference type="STRING" id="946077.W5A_07777"/>
<sequence>MNYPKIRLAQTLIQLCKAKNISHIVISPGSRNAPLTLGFGNDPFFNCYSIVDERCAAFFALGMAQQRKEPVAVVCTSGSALLNYYPAISEAFYSDIPLIVISADRPSDKIDIGDGQTIRQVNVFANHILYEANLSEVDANQNENERKINEAINTAMVQRGPVHINAPFEEPLYELIENFEVNPKVIHPVSSISSFDLDQQVDFIDSWNLAQRKMILVGSLPVDSVDRDILTNLASDDSVVVFTETTSNIHHPHFFPGIDVMIAPIEKIPEELEKLRPDMLITFGGMIVSKKIKAFLRIYKPQRHFHIDPKTGYDTFFCLTHHFKSDVSTFFNKVHTQLEKVPSDYQSYWLGVQELRRKSHKDYIAQIPFSDFKVYESIFKSLPEDCMLQLSNSSTIRYAQLFPQKESITVFCNRGTSGIDGSTSTAIGASMVVNRPTVFVTGDLSFFYDSNALWNRYTPSDFRIIIINNAGGGIFRILPGPKNTPVFDSYFETVHNLSANHLCEMYGWDYKRATDENSLHLSLSTFYSTGDKPKVLEVFTPRLENDEILLKYFSFLRTQ</sequence>
<comment type="catalytic activity">
    <reaction evidence="6">
        <text>isochorismate + 2-oxoglutarate + H(+) = 5-enolpyruvoyl-6-hydroxy-2-succinyl-cyclohex-3-ene-1-carboxylate + CO2</text>
        <dbReference type="Rhea" id="RHEA:25593"/>
        <dbReference type="ChEBI" id="CHEBI:15378"/>
        <dbReference type="ChEBI" id="CHEBI:16526"/>
        <dbReference type="ChEBI" id="CHEBI:16810"/>
        <dbReference type="ChEBI" id="CHEBI:29780"/>
        <dbReference type="ChEBI" id="CHEBI:58818"/>
        <dbReference type="EC" id="2.2.1.9"/>
    </reaction>
</comment>
<evidence type="ECO:0000259" key="8">
    <source>
        <dbReference type="Pfam" id="PF02776"/>
    </source>
</evidence>
<dbReference type="CDD" id="cd07037">
    <property type="entry name" value="TPP_PYR_MenD"/>
    <property type="match status" value="1"/>
</dbReference>
<dbReference type="InterPro" id="IPR011766">
    <property type="entry name" value="TPP_enzyme_TPP-bd"/>
</dbReference>
<keyword evidence="1 6" id="KW-0808">Transferase</keyword>
<gene>
    <name evidence="6" type="primary">menD</name>
    <name evidence="10" type="ORF">W5A_07777</name>
</gene>
<evidence type="ECO:0000256" key="3">
    <source>
        <dbReference type="ARBA" id="ARBA00022842"/>
    </source>
</evidence>
<evidence type="ECO:0000313" key="11">
    <source>
        <dbReference type="Proteomes" id="UP000005938"/>
    </source>
</evidence>
<evidence type="ECO:0000256" key="2">
    <source>
        <dbReference type="ARBA" id="ARBA00022723"/>
    </source>
</evidence>
<dbReference type="EC" id="2.2.1.9" evidence="6"/>
<comment type="subunit">
    <text evidence="6">Homodimer.</text>
</comment>
<evidence type="ECO:0000313" key="10">
    <source>
        <dbReference type="EMBL" id="EID74662.1"/>
    </source>
</evidence>
<dbReference type="InterPro" id="IPR029061">
    <property type="entry name" value="THDP-binding"/>
</dbReference>
<dbReference type="GO" id="GO:0000287">
    <property type="term" value="F:magnesium ion binding"/>
    <property type="evidence" value="ECO:0007669"/>
    <property type="project" value="UniProtKB-UniRule"/>
</dbReference>
<dbReference type="PANTHER" id="PTHR42916:SF1">
    <property type="entry name" value="PROTEIN PHYLLO, CHLOROPLASTIC"/>
    <property type="match status" value="1"/>
</dbReference>
<keyword evidence="5 6" id="KW-0464">Manganese</keyword>
<comment type="cofactor">
    <cofactor evidence="6">
        <name>thiamine diphosphate</name>
        <dbReference type="ChEBI" id="CHEBI:58937"/>
    </cofactor>
    <text evidence="6">Binds 1 thiamine pyrophosphate per subunit.</text>
</comment>
<dbReference type="CDD" id="cd02009">
    <property type="entry name" value="TPP_SHCHC_synthase"/>
    <property type="match status" value="1"/>
</dbReference>
<comment type="function">
    <text evidence="6">Catalyzes the thiamine diphosphate-dependent decarboxylation of 2-oxoglutarate and the subsequent addition of the resulting succinic semialdehyde-thiamine pyrophosphate anion to isochorismate to yield 2-succinyl-5-enolpyruvyl-6-hydroxy-3-cyclohexene-1-carboxylate (SEPHCHC).</text>
</comment>
<comment type="cofactor">
    <cofactor evidence="6">
        <name>Mg(2+)</name>
        <dbReference type="ChEBI" id="CHEBI:18420"/>
    </cofactor>
    <cofactor evidence="6">
        <name>Mn(2+)</name>
        <dbReference type="ChEBI" id="CHEBI:29035"/>
    </cofactor>
</comment>
<dbReference type="PIRSF" id="PIRSF004983">
    <property type="entry name" value="MenD"/>
    <property type="match status" value="1"/>
</dbReference>
<keyword evidence="3 6" id="KW-0460">Magnesium</keyword>
<dbReference type="InterPro" id="IPR012001">
    <property type="entry name" value="Thiamin_PyroP_enz_TPP-bd_dom"/>
</dbReference>
<dbReference type="RefSeq" id="WP_008239168.1">
    <property type="nucleotide sequence ID" value="NZ_AJJU01000009.1"/>
</dbReference>
<feature type="domain" description="Menaquinone biosynthesis protein MenD middle" evidence="9">
    <location>
        <begin position="210"/>
        <end position="388"/>
    </location>
</feature>
<dbReference type="OrthoDB" id="9791859at2"/>
<feature type="domain" description="Thiamine pyrophosphate enzyme N-terminal TPP-binding" evidence="8">
    <location>
        <begin position="7"/>
        <end position="117"/>
    </location>
</feature>
<dbReference type="SUPFAM" id="SSF52518">
    <property type="entry name" value="Thiamin diphosphate-binding fold (THDP-binding)"/>
    <property type="match status" value="2"/>
</dbReference>
<keyword evidence="2 6" id="KW-0479">Metal-binding</keyword>
<evidence type="ECO:0000256" key="1">
    <source>
        <dbReference type="ARBA" id="ARBA00022679"/>
    </source>
</evidence>
<evidence type="ECO:0000259" key="7">
    <source>
        <dbReference type="Pfam" id="PF02775"/>
    </source>
</evidence>
<dbReference type="Pfam" id="PF16582">
    <property type="entry name" value="TPP_enzyme_M_2"/>
    <property type="match status" value="1"/>
</dbReference>
<dbReference type="PANTHER" id="PTHR42916">
    <property type="entry name" value="2-SUCCINYL-5-ENOLPYRUVYL-6-HYDROXY-3-CYCLOHEXENE-1-CARBOXYLATE SYNTHASE"/>
    <property type="match status" value="1"/>
</dbReference>
<comment type="similarity">
    <text evidence="6">Belongs to the TPP enzyme family. MenD subfamily.</text>
</comment>
<dbReference type="Pfam" id="PF02775">
    <property type="entry name" value="TPP_enzyme_C"/>
    <property type="match status" value="1"/>
</dbReference>
<dbReference type="Gene3D" id="3.40.50.1220">
    <property type="entry name" value="TPP-binding domain"/>
    <property type="match status" value="1"/>
</dbReference>
<comment type="pathway">
    <text evidence="6">Quinol/quinone metabolism; 1,4-dihydroxy-2-naphthoate biosynthesis; 1,4-dihydroxy-2-naphthoate from chorismate: step 2/7.</text>
</comment>
<proteinExistence type="inferred from homology"/>
<dbReference type="HAMAP" id="MF_01659">
    <property type="entry name" value="MenD"/>
    <property type="match status" value="1"/>
</dbReference>
<keyword evidence="11" id="KW-1185">Reference proteome</keyword>
<dbReference type="Gene3D" id="3.40.50.970">
    <property type="match status" value="2"/>
</dbReference>
<keyword evidence="6" id="KW-0474">Menaquinone biosynthesis</keyword>
<evidence type="ECO:0000259" key="9">
    <source>
        <dbReference type="Pfam" id="PF16582"/>
    </source>
</evidence>
<dbReference type="InterPro" id="IPR004433">
    <property type="entry name" value="MenaQ_synth_MenD"/>
</dbReference>
<evidence type="ECO:0000256" key="6">
    <source>
        <dbReference type="HAMAP-Rule" id="MF_01659"/>
    </source>
</evidence>
<comment type="pathway">
    <text evidence="6">Quinol/quinone metabolism; menaquinone biosynthesis.</text>
</comment>
<dbReference type="AlphaFoldDB" id="I0WE46"/>
<dbReference type="EMBL" id="AJJU01000009">
    <property type="protein sequence ID" value="EID74662.1"/>
    <property type="molecule type" value="Genomic_DNA"/>
</dbReference>
<feature type="domain" description="Thiamine pyrophosphate enzyme TPP-binding" evidence="7">
    <location>
        <begin position="397"/>
        <end position="538"/>
    </location>
</feature>
<dbReference type="PATRIC" id="fig|946077.3.peg.1572"/>
<comment type="caution">
    <text evidence="10">The sequence shown here is derived from an EMBL/GenBank/DDBJ whole genome shotgun (WGS) entry which is preliminary data.</text>
</comment>
<reference evidence="10 11" key="1">
    <citation type="journal article" date="2012" name="J. Bacteriol.">
        <title>Genome Sequence of the Halotolerant Bacterium Imtechella halotolerans K1T.</title>
        <authorList>
            <person name="Kumar S."/>
            <person name="Vikram S."/>
            <person name="Subramanian S."/>
            <person name="Raghava G.P."/>
            <person name="Pinnaka A.K."/>
        </authorList>
    </citation>
    <scope>NUCLEOTIDE SEQUENCE [LARGE SCALE GENOMIC DNA]</scope>
    <source>
        <strain evidence="10 11">K1</strain>
    </source>
</reference>
<keyword evidence="4 6" id="KW-0786">Thiamine pyrophosphate</keyword>
<evidence type="ECO:0000256" key="5">
    <source>
        <dbReference type="ARBA" id="ARBA00023211"/>
    </source>
</evidence>
<protein>
    <recommendedName>
        <fullName evidence="6">2-succinyl-5-enolpyruvyl-6-hydroxy-3-cyclohexene-1-carboxylate synthase</fullName>
        <shortName evidence="6">SEPHCHC synthase</shortName>
        <ecNumber evidence="6">2.2.1.9</ecNumber>
    </recommendedName>
    <alternativeName>
        <fullName evidence="6">Menaquinone biosynthesis protein MenD</fullName>
    </alternativeName>
</protein>
<evidence type="ECO:0000256" key="4">
    <source>
        <dbReference type="ARBA" id="ARBA00023052"/>
    </source>
</evidence>
<dbReference type="GO" id="GO:0030976">
    <property type="term" value="F:thiamine pyrophosphate binding"/>
    <property type="evidence" value="ECO:0007669"/>
    <property type="project" value="UniProtKB-UniRule"/>
</dbReference>